<protein>
    <submittedName>
        <fullName evidence="1">Gliding motility-associated C-terminal domain-containing protein</fullName>
    </submittedName>
</protein>
<name>A0A418M3K8_9BACT</name>
<sequence>MSRTLVWMMVLVLLLPVGAVGQELIPNGGFETFQNCPRQDNLLFEAAPWFNPNRATPDFYHYCFPTDQIELPPHSGRGLARLFMDFGWAEYLATPLKQPLDAGEAYQFDLYVASATPNRYPVGSFGAYFTSQPLSSPEKALLVTAGQAKVIDNLPQRLTRRFQWENMGGCFVAKGGEKYVTVGNFATLPVTLGYYYLFIDDVSLQPIRLDLGKDTTLCGRNSTYLLDAKTPGATSYRWSTGSTSPTLQVTRPDKYWVVVTTPCKVLRDTVTVNYKLDYSLGPDTTLCEGQTMTLRVPDATLYRWQDGSGQNSFQVRQAGTYTVRVSEATCTASDTIRVRYVPPPRLDLGSDKQLCGTEVYTLIPSFAEGTFRWLDGFSEVARTVTSSDVFRASVTNDCATVTDTVMVDYSGCECTVSAPDAFSPNADGLNDVLEPFACGDITFRSLSVFNRWGEIIFQTTSPPFVWDGTYKGERCPTAIYTWNVDYALRQPGGATVTKQKQSRIVLVR</sequence>
<dbReference type="OrthoDB" id="1491125at2"/>
<reference evidence="1 2" key="1">
    <citation type="submission" date="2018-08" db="EMBL/GenBank/DDBJ databases">
        <title>Fibrisoma montanum sp. nov., isolated from Danxia mountain soil.</title>
        <authorList>
            <person name="Huang Y."/>
        </authorList>
    </citation>
    <scope>NUCLEOTIDE SEQUENCE [LARGE SCALE GENOMIC DNA]</scope>
    <source>
        <strain evidence="1 2">HYT19</strain>
    </source>
</reference>
<comment type="caution">
    <text evidence="1">The sequence shown here is derived from an EMBL/GenBank/DDBJ whole genome shotgun (WGS) entry which is preliminary data.</text>
</comment>
<dbReference type="EMBL" id="QXED01000006">
    <property type="protein sequence ID" value="RIV20407.1"/>
    <property type="molecule type" value="Genomic_DNA"/>
</dbReference>
<accession>A0A418M3K8</accession>
<gene>
    <name evidence="1" type="ORF">DYU11_20370</name>
</gene>
<dbReference type="Pfam" id="PF13585">
    <property type="entry name" value="CHU_C"/>
    <property type="match status" value="1"/>
</dbReference>
<proteinExistence type="predicted"/>
<dbReference type="AlphaFoldDB" id="A0A418M3K8"/>
<evidence type="ECO:0000313" key="1">
    <source>
        <dbReference type="EMBL" id="RIV20407.1"/>
    </source>
</evidence>
<dbReference type="InterPro" id="IPR026341">
    <property type="entry name" value="T9SS_type_B"/>
</dbReference>
<dbReference type="RefSeq" id="WP_119669574.1">
    <property type="nucleotide sequence ID" value="NZ_QXED01000006.1"/>
</dbReference>
<dbReference type="NCBIfam" id="TIGR04131">
    <property type="entry name" value="Bac_Flav_CTERM"/>
    <property type="match status" value="1"/>
</dbReference>
<keyword evidence="2" id="KW-1185">Reference proteome</keyword>
<dbReference type="Proteomes" id="UP000283523">
    <property type="component" value="Unassembled WGS sequence"/>
</dbReference>
<evidence type="ECO:0000313" key="2">
    <source>
        <dbReference type="Proteomes" id="UP000283523"/>
    </source>
</evidence>
<organism evidence="1 2">
    <name type="scientific">Fibrisoma montanum</name>
    <dbReference type="NCBI Taxonomy" id="2305895"/>
    <lineage>
        <taxon>Bacteria</taxon>
        <taxon>Pseudomonadati</taxon>
        <taxon>Bacteroidota</taxon>
        <taxon>Cytophagia</taxon>
        <taxon>Cytophagales</taxon>
        <taxon>Spirosomataceae</taxon>
        <taxon>Fibrisoma</taxon>
    </lineage>
</organism>